<name>A0AAW8T7Y0_9ENTE</name>
<dbReference type="RefSeq" id="WP_010744034.1">
    <property type="nucleotide sequence ID" value="NZ_CP104393.1"/>
</dbReference>
<protein>
    <submittedName>
        <fullName evidence="1">Uncharacterized protein</fullName>
    </submittedName>
</protein>
<evidence type="ECO:0000313" key="2">
    <source>
        <dbReference type="Proteomes" id="UP001254770"/>
    </source>
</evidence>
<dbReference type="AlphaFoldDB" id="A0AAW8T7Y0"/>
<reference evidence="1" key="1">
    <citation type="submission" date="2023-03" db="EMBL/GenBank/DDBJ databases">
        <authorList>
            <person name="Shen W."/>
            <person name="Cai J."/>
        </authorList>
    </citation>
    <scope>NUCLEOTIDE SEQUENCE</scope>
    <source>
        <strain evidence="1">Y15</strain>
    </source>
</reference>
<gene>
    <name evidence="1" type="ORF">P7D69_09855</name>
</gene>
<comment type="caution">
    <text evidence="1">The sequence shown here is derived from an EMBL/GenBank/DDBJ whole genome shotgun (WGS) entry which is preliminary data.</text>
</comment>
<sequence>MKFQENLAEYLEKTAWYFLNYNDFYLLYSLKFAGNHGLVLLIDDLYDVFSEEKMGIVFYQEKYRGRNRKESNIVPEGLTNCMRKLYATGLISSIEPGKTQVQVFVTRQGWMMLDATLPLYLDQYIADFEKIKWHDFDLAESIE</sequence>
<dbReference type="Proteomes" id="UP001254770">
    <property type="component" value="Unassembled WGS sequence"/>
</dbReference>
<accession>A0AAW8T7Y0</accession>
<dbReference type="EMBL" id="JARPXL010000008">
    <property type="protein sequence ID" value="MDT2544639.1"/>
    <property type="molecule type" value="Genomic_DNA"/>
</dbReference>
<proteinExistence type="predicted"/>
<evidence type="ECO:0000313" key="1">
    <source>
        <dbReference type="EMBL" id="MDT2544639.1"/>
    </source>
</evidence>
<organism evidence="1 2">
    <name type="scientific">Enterococcus raffinosus</name>
    <dbReference type="NCBI Taxonomy" id="71452"/>
    <lineage>
        <taxon>Bacteria</taxon>
        <taxon>Bacillati</taxon>
        <taxon>Bacillota</taxon>
        <taxon>Bacilli</taxon>
        <taxon>Lactobacillales</taxon>
        <taxon>Enterococcaceae</taxon>
        <taxon>Enterococcus</taxon>
    </lineage>
</organism>